<proteinExistence type="predicted"/>
<sequence>MKKLKSWLSVWFGFMMNVLVNPGVMMKQQRFKAAAVDAGFFQVEKERQREKQVEKNKKKRRAEKLFQQSLMMLDEKTTREARAGPLFPLQKR</sequence>
<comment type="caution">
    <text evidence="2">The sequence shown here is derived from an EMBL/GenBank/DDBJ whole genome shotgun (WGS) entry which is preliminary data.</text>
</comment>
<keyword evidence="1" id="KW-0472">Membrane</keyword>
<evidence type="ECO:0000256" key="1">
    <source>
        <dbReference type="SAM" id="Phobius"/>
    </source>
</evidence>
<name>A0A2G8IRY7_BACPU</name>
<reference evidence="2 3" key="1">
    <citation type="submission" date="2017-11" db="EMBL/GenBank/DDBJ databases">
        <title>Draft genome sequence of Bacillus pumilus 51_5il from lake Gorkoye (Russia: Novosibirsk region).</title>
        <authorList>
            <person name="Shipova A.A."/>
            <person name="Rozanov A.S."/>
            <person name="Bryanskaya A.V."/>
            <person name="Peltek S.E."/>
        </authorList>
    </citation>
    <scope>NUCLEOTIDE SEQUENCE [LARGE SCALE GENOMIC DNA]</scope>
    <source>
        <strain evidence="2 3">51_5il</strain>
    </source>
</reference>
<organism evidence="2 3">
    <name type="scientific">Bacillus pumilus</name>
    <name type="common">Bacillus mesentericus</name>
    <dbReference type="NCBI Taxonomy" id="1408"/>
    <lineage>
        <taxon>Bacteria</taxon>
        <taxon>Bacillati</taxon>
        <taxon>Bacillota</taxon>
        <taxon>Bacilli</taxon>
        <taxon>Bacillales</taxon>
        <taxon>Bacillaceae</taxon>
        <taxon>Bacillus</taxon>
    </lineage>
</organism>
<dbReference type="Proteomes" id="UP000230768">
    <property type="component" value="Unassembled WGS sequence"/>
</dbReference>
<dbReference type="EMBL" id="PEKP01000019">
    <property type="protein sequence ID" value="PIK26244.1"/>
    <property type="molecule type" value="Genomic_DNA"/>
</dbReference>
<evidence type="ECO:0000313" key="2">
    <source>
        <dbReference type="EMBL" id="PIK26244.1"/>
    </source>
</evidence>
<dbReference type="RefSeq" id="WP_099728018.1">
    <property type="nucleotide sequence ID" value="NZ_PEKP01000019.1"/>
</dbReference>
<evidence type="ECO:0000313" key="3">
    <source>
        <dbReference type="Proteomes" id="UP000230768"/>
    </source>
</evidence>
<feature type="transmembrane region" description="Helical" evidence="1">
    <location>
        <begin position="6"/>
        <end position="24"/>
    </location>
</feature>
<protein>
    <submittedName>
        <fullName evidence="2">Uncharacterized protein</fullName>
    </submittedName>
</protein>
<keyword evidence="1" id="KW-0812">Transmembrane</keyword>
<gene>
    <name evidence="2" type="ORF">CTV99_13465</name>
</gene>
<keyword evidence="1" id="KW-1133">Transmembrane helix</keyword>
<dbReference type="AlphaFoldDB" id="A0A2G8IRY7"/>
<accession>A0A2G8IRY7</accession>